<dbReference type="PANTHER" id="PTHR44029">
    <property type="entry name" value="DNAJ HOMOLOG SUBFAMILY C MEMBER 21"/>
    <property type="match status" value="1"/>
</dbReference>
<evidence type="ECO:0000256" key="2">
    <source>
        <dbReference type="SAM" id="Phobius"/>
    </source>
</evidence>
<keyword evidence="2" id="KW-1133">Transmembrane helix</keyword>
<dbReference type="EMBL" id="ML210236">
    <property type="protein sequence ID" value="TFK22638.1"/>
    <property type="molecule type" value="Genomic_DNA"/>
</dbReference>
<name>A0A5C3L391_COPMA</name>
<dbReference type="Pfam" id="PF00226">
    <property type="entry name" value="DnaJ"/>
    <property type="match status" value="1"/>
</dbReference>
<keyword evidence="2" id="KW-0472">Membrane</keyword>
<proteinExistence type="predicted"/>
<keyword evidence="5" id="KW-1185">Reference proteome</keyword>
<dbReference type="SMART" id="SM00271">
    <property type="entry name" value="DnaJ"/>
    <property type="match status" value="1"/>
</dbReference>
<dbReference type="SUPFAM" id="SSF46565">
    <property type="entry name" value="Chaperone J-domain"/>
    <property type="match status" value="1"/>
</dbReference>
<gene>
    <name evidence="4" type="ORF">FA15DRAFT_671337</name>
</gene>
<dbReference type="STRING" id="230819.A0A5C3L391"/>
<feature type="domain" description="J" evidence="3">
    <location>
        <begin position="50"/>
        <end position="116"/>
    </location>
</feature>
<dbReference type="OrthoDB" id="10250354at2759"/>
<dbReference type="Proteomes" id="UP000307440">
    <property type="component" value="Unassembled WGS sequence"/>
</dbReference>
<dbReference type="PROSITE" id="PS00636">
    <property type="entry name" value="DNAJ_1"/>
    <property type="match status" value="1"/>
</dbReference>
<dbReference type="InterPro" id="IPR051964">
    <property type="entry name" value="Chaperone_stress_response"/>
</dbReference>
<dbReference type="PROSITE" id="PS50076">
    <property type="entry name" value="DNAJ_2"/>
    <property type="match status" value="1"/>
</dbReference>
<evidence type="ECO:0000313" key="4">
    <source>
        <dbReference type="EMBL" id="TFK22638.1"/>
    </source>
</evidence>
<dbReference type="InterPro" id="IPR036869">
    <property type="entry name" value="J_dom_sf"/>
</dbReference>
<evidence type="ECO:0000259" key="3">
    <source>
        <dbReference type="PROSITE" id="PS50076"/>
    </source>
</evidence>
<organism evidence="4 5">
    <name type="scientific">Coprinopsis marcescibilis</name>
    <name type="common">Agaric fungus</name>
    <name type="synonym">Psathyrella marcescibilis</name>
    <dbReference type="NCBI Taxonomy" id="230819"/>
    <lineage>
        <taxon>Eukaryota</taxon>
        <taxon>Fungi</taxon>
        <taxon>Dikarya</taxon>
        <taxon>Basidiomycota</taxon>
        <taxon>Agaricomycotina</taxon>
        <taxon>Agaricomycetes</taxon>
        <taxon>Agaricomycetidae</taxon>
        <taxon>Agaricales</taxon>
        <taxon>Agaricineae</taxon>
        <taxon>Psathyrellaceae</taxon>
        <taxon>Coprinopsis</taxon>
    </lineage>
</organism>
<feature type="region of interest" description="Disordered" evidence="1">
    <location>
        <begin position="329"/>
        <end position="356"/>
    </location>
</feature>
<reference evidence="4 5" key="1">
    <citation type="journal article" date="2019" name="Nat. Ecol. Evol.">
        <title>Megaphylogeny resolves global patterns of mushroom evolution.</title>
        <authorList>
            <person name="Varga T."/>
            <person name="Krizsan K."/>
            <person name="Foldi C."/>
            <person name="Dima B."/>
            <person name="Sanchez-Garcia M."/>
            <person name="Sanchez-Ramirez S."/>
            <person name="Szollosi G.J."/>
            <person name="Szarkandi J.G."/>
            <person name="Papp V."/>
            <person name="Albert L."/>
            <person name="Andreopoulos W."/>
            <person name="Angelini C."/>
            <person name="Antonin V."/>
            <person name="Barry K.W."/>
            <person name="Bougher N.L."/>
            <person name="Buchanan P."/>
            <person name="Buyck B."/>
            <person name="Bense V."/>
            <person name="Catcheside P."/>
            <person name="Chovatia M."/>
            <person name="Cooper J."/>
            <person name="Damon W."/>
            <person name="Desjardin D."/>
            <person name="Finy P."/>
            <person name="Geml J."/>
            <person name="Haridas S."/>
            <person name="Hughes K."/>
            <person name="Justo A."/>
            <person name="Karasinski D."/>
            <person name="Kautmanova I."/>
            <person name="Kiss B."/>
            <person name="Kocsube S."/>
            <person name="Kotiranta H."/>
            <person name="LaButti K.M."/>
            <person name="Lechner B.E."/>
            <person name="Liimatainen K."/>
            <person name="Lipzen A."/>
            <person name="Lukacs Z."/>
            <person name="Mihaltcheva S."/>
            <person name="Morgado L.N."/>
            <person name="Niskanen T."/>
            <person name="Noordeloos M.E."/>
            <person name="Ohm R.A."/>
            <person name="Ortiz-Santana B."/>
            <person name="Ovrebo C."/>
            <person name="Racz N."/>
            <person name="Riley R."/>
            <person name="Savchenko A."/>
            <person name="Shiryaev A."/>
            <person name="Soop K."/>
            <person name="Spirin V."/>
            <person name="Szebenyi C."/>
            <person name="Tomsovsky M."/>
            <person name="Tulloss R.E."/>
            <person name="Uehling J."/>
            <person name="Grigoriev I.V."/>
            <person name="Vagvolgyi C."/>
            <person name="Papp T."/>
            <person name="Martin F.M."/>
            <person name="Miettinen O."/>
            <person name="Hibbett D.S."/>
            <person name="Nagy L.G."/>
        </authorList>
    </citation>
    <scope>NUCLEOTIDE SEQUENCE [LARGE SCALE GENOMIC DNA]</scope>
    <source>
        <strain evidence="4 5">CBS 121175</strain>
    </source>
</reference>
<feature type="transmembrane region" description="Helical" evidence="2">
    <location>
        <begin position="139"/>
        <end position="161"/>
    </location>
</feature>
<dbReference type="AlphaFoldDB" id="A0A5C3L391"/>
<dbReference type="GO" id="GO:0005737">
    <property type="term" value="C:cytoplasm"/>
    <property type="evidence" value="ECO:0007669"/>
    <property type="project" value="TreeGrafter"/>
</dbReference>
<dbReference type="CDD" id="cd06257">
    <property type="entry name" value="DnaJ"/>
    <property type="match status" value="1"/>
</dbReference>
<feature type="region of interest" description="Disordered" evidence="1">
    <location>
        <begin position="104"/>
        <end position="132"/>
    </location>
</feature>
<evidence type="ECO:0000256" key="1">
    <source>
        <dbReference type="SAM" id="MobiDB-lite"/>
    </source>
</evidence>
<protein>
    <submittedName>
        <fullName evidence="4">DnaJ-domain-containing protein</fullName>
    </submittedName>
</protein>
<keyword evidence="2" id="KW-0812">Transmembrane</keyword>
<dbReference type="Gene3D" id="1.10.287.110">
    <property type="entry name" value="DnaJ domain"/>
    <property type="match status" value="1"/>
</dbReference>
<dbReference type="PRINTS" id="PR00625">
    <property type="entry name" value="JDOMAIN"/>
</dbReference>
<dbReference type="PANTHER" id="PTHR44029:SF1">
    <property type="entry name" value="DNAJ HOMOLOG SUBFAMILY C MEMBER 21"/>
    <property type="match status" value="1"/>
</dbReference>
<accession>A0A5C3L391</accession>
<evidence type="ECO:0000313" key="5">
    <source>
        <dbReference type="Proteomes" id="UP000307440"/>
    </source>
</evidence>
<sequence>MSTPTEKSLWATIPDFFLDETALLVAWVLASEAETSSAPIKPFFDFEKLNLYEVLGVAQDASKDELKKAYRKMALQHHPDKNPNDSEQAHVRFSRVQKAFETLNDSNSRSTYDHDLANPQPEPEPTYAPEVKSDKPPPLMILLLDVTFWLTITCFVVFHVFKFVVTLGSKLFRSTPPPRGINPISRLDPSVYTQQNPKPFRHTSVSVLDIAMYVGALRFIDPLRVPDAALLQIISNPFQCIAFDELCVNDPHKSGFVAPHVGGLDDPWPVVELFYTFWTTFRTNKEFSWVSPSKADRRRAKADYEKAVQLLAETMMVLDPRYRRFHFNADGPRASCNGKGKNKQDNQKKRKQRRKR</sequence>
<dbReference type="InterPro" id="IPR018253">
    <property type="entry name" value="DnaJ_domain_CS"/>
</dbReference>
<dbReference type="InterPro" id="IPR001623">
    <property type="entry name" value="DnaJ_domain"/>
</dbReference>